<proteinExistence type="inferred from homology"/>
<keyword evidence="7" id="KW-0472">Membrane</keyword>
<dbReference type="PANTHER" id="PTHR46630:SF1">
    <property type="entry name" value="TETRATRICOPEPTIDE REPEAT PROTEIN 29"/>
    <property type="match status" value="1"/>
</dbReference>
<dbReference type="SMART" id="SM00028">
    <property type="entry name" value="TPR"/>
    <property type="match status" value="3"/>
</dbReference>
<keyword evidence="3" id="KW-0677">Repeat</keyword>
<keyword evidence="7" id="KW-0812">Transmembrane</keyword>
<dbReference type="Proteomes" id="UP000184192">
    <property type="component" value="Unassembled WGS sequence"/>
</dbReference>
<keyword evidence="4 6" id="KW-0802">TPR repeat</keyword>
<dbReference type="eggNOG" id="COG0457">
    <property type="taxonomic scope" value="Bacteria"/>
</dbReference>
<evidence type="ECO:0000256" key="5">
    <source>
        <dbReference type="ARBA" id="ARBA00038253"/>
    </source>
</evidence>
<evidence type="ECO:0000256" key="7">
    <source>
        <dbReference type="SAM" id="Phobius"/>
    </source>
</evidence>
<name>A0A1M6KKH7_9BACE</name>
<evidence type="ECO:0000313" key="8">
    <source>
        <dbReference type="EMBL" id="SHJ59472.1"/>
    </source>
</evidence>
<keyword evidence="9" id="KW-1185">Reference proteome</keyword>
<dbReference type="GeneID" id="92714328"/>
<evidence type="ECO:0000256" key="6">
    <source>
        <dbReference type="PROSITE-ProRule" id="PRU00339"/>
    </source>
</evidence>
<gene>
    <name evidence="8" type="ORF">SAMN05444350_13823</name>
</gene>
<dbReference type="GO" id="GO:0005737">
    <property type="term" value="C:cytoplasm"/>
    <property type="evidence" value="ECO:0007669"/>
    <property type="project" value="UniProtKB-SubCell"/>
</dbReference>
<dbReference type="Pfam" id="PF13424">
    <property type="entry name" value="TPR_12"/>
    <property type="match status" value="1"/>
</dbReference>
<dbReference type="Gene3D" id="1.25.40.10">
    <property type="entry name" value="Tetratricopeptide repeat domain"/>
    <property type="match status" value="1"/>
</dbReference>
<evidence type="ECO:0000313" key="9">
    <source>
        <dbReference type="Proteomes" id="UP000184192"/>
    </source>
</evidence>
<comment type="similarity">
    <text evidence="5">Belongs to the Rap family.</text>
</comment>
<keyword evidence="7" id="KW-1133">Transmembrane helix</keyword>
<evidence type="ECO:0000256" key="2">
    <source>
        <dbReference type="ARBA" id="ARBA00022490"/>
    </source>
</evidence>
<feature type="transmembrane region" description="Helical" evidence="7">
    <location>
        <begin position="366"/>
        <end position="384"/>
    </location>
</feature>
<organism evidence="8 9">
    <name type="scientific">Bacteroides stercorirosoris</name>
    <dbReference type="NCBI Taxonomy" id="871324"/>
    <lineage>
        <taxon>Bacteria</taxon>
        <taxon>Pseudomonadati</taxon>
        <taxon>Bacteroidota</taxon>
        <taxon>Bacteroidia</taxon>
        <taxon>Bacteroidales</taxon>
        <taxon>Bacteroidaceae</taxon>
        <taxon>Bacteroides</taxon>
    </lineage>
</organism>
<dbReference type="EMBL" id="FQZN01000038">
    <property type="protein sequence ID" value="SHJ59472.1"/>
    <property type="molecule type" value="Genomic_DNA"/>
</dbReference>
<evidence type="ECO:0000256" key="1">
    <source>
        <dbReference type="ARBA" id="ARBA00004496"/>
    </source>
</evidence>
<reference evidence="9" key="1">
    <citation type="submission" date="2016-11" db="EMBL/GenBank/DDBJ databases">
        <authorList>
            <person name="Varghese N."/>
            <person name="Submissions S."/>
        </authorList>
    </citation>
    <scope>NUCLEOTIDE SEQUENCE [LARGE SCALE GENOMIC DNA]</scope>
    <source>
        <strain evidence="9">DSM 26884</strain>
    </source>
</reference>
<keyword evidence="2" id="KW-0963">Cytoplasm</keyword>
<dbReference type="InterPro" id="IPR011990">
    <property type="entry name" value="TPR-like_helical_dom_sf"/>
</dbReference>
<dbReference type="PROSITE" id="PS51257">
    <property type="entry name" value="PROKAR_LIPOPROTEIN"/>
    <property type="match status" value="1"/>
</dbReference>
<protein>
    <submittedName>
        <fullName evidence="8">Uncharacterized protein</fullName>
    </submittedName>
</protein>
<sequence length="548" mass="63918">MRKLLPALLSFILFTLLLGSCGKNSYADSYVLMLADSLMQPCPDSALQLLEEISAPQEMGKANRAWYALLLTQARYKNYVPLEDDSLIRTAVDYYENGRDKERLAKSYFYWGCVYREQGDMPIAIDFYLKSLRIMPEGSDSEFVAMTYNHLGDCYNQRNMEETARGMYRNAYAINWEAHDTLRAFHNLRGIGSTFFLELQLDSAAYYYKQALSMAFSLDYPVLLGIIYKDLSGVYNKRGEYEQAHTCIAKAITSLSNMEDITSAYSVKGDILYNMNEKDSALYYWYLSKSSPDIYTKTSNYYNIYRVNKELSDWENAVLYADSFIVCYDSIQAMNDRAEIDELMDNHQLEFYKYKLSVKQEQTTNLLIILFLFFVLALVFLFMWRDRHLKNKYIALQKQLMDNRAETLLLDEKDIHEEDKNNKLHELKEAKFEICISLFKSTEGYRRLNELQKAKPKECISIIKNHRILIITDIRRTFVDVMEDLSSSCSSLTTDDLLYCALIILHCPKEIIMDVMNVTSDAIKTRKNRIKNKMGEELFDKVFLIDNL</sequence>
<dbReference type="PROSITE" id="PS50005">
    <property type="entry name" value="TPR"/>
    <property type="match status" value="1"/>
</dbReference>
<dbReference type="RefSeq" id="WP_025833316.1">
    <property type="nucleotide sequence ID" value="NZ_FQZN01000038.1"/>
</dbReference>
<dbReference type="InterPro" id="IPR019734">
    <property type="entry name" value="TPR_rpt"/>
</dbReference>
<dbReference type="InterPro" id="IPR051476">
    <property type="entry name" value="Bac_ResReg_Asp_Phosphatase"/>
</dbReference>
<evidence type="ECO:0000256" key="4">
    <source>
        <dbReference type="ARBA" id="ARBA00022803"/>
    </source>
</evidence>
<comment type="subcellular location">
    <subcellularLocation>
        <location evidence="1">Cytoplasm</location>
    </subcellularLocation>
</comment>
<accession>A0A1M6KKH7</accession>
<feature type="repeat" description="TPR" evidence="6">
    <location>
        <begin position="105"/>
        <end position="138"/>
    </location>
</feature>
<dbReference type="AlphaFoldDB" id="A0A1M6KKH7"/>
<dbReference type="PANTHER" id="PTHR46630">
    <property type="entry name" value="TETRATRICOPEPTIDE REPEAT PROTEIN 29"/>
    <property type="match status" value="1"/>
</dbReference>
<dbReference type="SUPFAM" id="SSF48452">
    <property type="entry name" value="TPR-like"/>
    <property type="match status" value="1"/>
</dbReference>
<evidence type="ECO:0000256" key="3">
    <source>
        <dbReference type="ARBA" id="ARBA00022737"/>
    </source>
</evidence>